<dbReference type="OrthoDB" id="2444597at2759"/>
<keyword evidence="4" id="KW-1185">Reference proteome</keyword>
<comment type="caution">
    <text evidence="3">The sequence shown here is derived from an EMBL/GenBank/DDBJ whole genome shotgun (WGS) entry which is preliminary data.</text>
</comment>
<feature type="compositionally biased region" description="Low complexity" evidence="1">
    <location>
        <begin position="641"/>
        <end position="656"/>
    </location>
</feature>
<keyword evidence="2" id="KW-1133">Transmembrane helix</keyword>
<evidence type="ECO:0000313" key="4">
    <source>
        <dbReference type="Proteomes" id="UP000707451"/>
    </source>
</evidence>
<feature type="compositionally biased region" description="Polar residues" evidence="1">
    <location>
        <begin position="678"/>
        <end position="698"/>
    </location>
</feature>
<gene>
    <name evidence="3" type="ORF">KI688_001968</name>
</gene>
<feature type="region of interest" description="Disordered" evidence="1">
    <location>
        <begin position="1"/>
        <end position="46"/>
    </location>
</feature>
<accession>A0A9P8BR73</accession>
<feature type="transmembrane region" description="Helical" evidence="2">
    <location>
        <begin position="56"/>
        <end position="79"/>
    </location>
</feature>
<organism evidence="3 4">
    <name type="scientific">Linnemannia hyalina</name>
    <dbReference type="NCBI Taxonomy" id="64524"/>
    <lineage>
        <taxon>Eukaryota</taxon>
        <taxon>Fungi</taxon>
        <taxon>Fungi incertae sedis</taxon>
        <taxon>Mucoromycota</taxon>
        <taxon>Mortierellomycotina</taxon>
        <taxon>Mortierellomycetes</taxon>
        <taxon>Mortierellales</taxon>
        <taxon>Mortierellaceae</taxon>
        <taxon>Linnemannia</taxon>
    </lineage>
</organism>
<feature type="region of interest" description="Disordered" evidence="1">
    <location>
        <begin position="639"/>
        <end position="702"/>
    </location>
</feature>
<protein>
    <submittedName>
        <fullName evidence="3">Uncharacterized protein</fullName>
    </submittedName>
</protein>
<dbReference type="Proteomes" id="UP000707451">
    <property type="component" value="Unassembled WGS sequence"/>
</dbReference>
<feature type="compositionally biased region" description="Polar residues" evidence="1">
    <location>
        <begin position="1"/>
        <end position="13"/>
    </location>
</feature>
<keyword evidence="2" id="KW-0812">Transmembrane</keyword>
<feature type="compositionally biased region" description="Basic and acidic residues" evidence="1">
    <location>
        <begin position="850"/>
        <end position="859"/>
    </location>
</feature>
<feature type="compositionally biased region" description="Low complexity" evidence="1">
    <location>
        <begin position="822"/>
        <end position="838"/>
    </location>
</feature>
<evidence type="ECO:0000313" key="3">
    <source>
        <dbReference type="EMBL" id="KAG9065679.1"/>
    </source>
</evidence>
<feature type="transmembrane region" description="Helical" evidence="2">
    <location>
        <begin position="224"/>
        <end position="244"/>
    </location>
</feature>
<feature type="region of interest" description="Disordered" evidence="1">
    <location>
        <begin position="730"/>
        <end position="859"/>
    </location>
</feature>
<feature type="transmembrane region" description="Helical" evidence="2">
    <location>
        <begin position="91"/>
        <end position="114"/>
    </location>
</feature>
<reference evidence="3" key="1">
    <citation type="submission" date="2021-06" db="EMBL/GenBank/DDBJ databases">
        <title>Genome Sequence of Mortierella hyaline Strain SCG-10, a Cold-Adapted, Nitrate-Reducing Fungus Isolated from Soil in Minnesota, USA.</title>
        <authorList>
            <person name="Aldossari N."/>
        </authorList>
    </citation>
    <scope>NUCLEOTIDE SEQUENCE</scope>
    <source>
        <strain evidence="3">SCG-10</strain>
    </source>
</reference>
<feature type="compositionally biased region" description="Low complexity" evidence="1">
    <location>
        <begin position="749"/>
        <end position="772"/>
    </location>
</feature>
<feature type="transmembrane region" description="Helical" evidence="2">
    <location>
        <begin position="178"/>
        <end position="196"/>
    </location>
</feature>
<sequence length="859" mass="92192">MSSQHPLDNNTSIPIHRQTPPHSQPQDRHLHHQHPHEAPLPPTTTTTTDIKLPLELGLHGTIAFLSIYAVYSILTTIWIQNLHGYTSLTTLLLFLVTAASFVMAVGYMILAWWVRTAEGAAHVRSHLLLQRSGRLLSDVETSALTTKPNNGEAVTLPRTTKPATRAVVRVSIFLISPLPRLCTLIGLAVACFLAALMQWYKIRNGIDCAAVAHQYRHFCVTTRAAVISTTVAACFWTVWLGLWFRRSYSPYKDGQKVGEQYRGQESSAGHREEIVIAMPDEVHGVSRVADDGKPFTPTQRNKNTSMEYLQNNQTPHSKSPQQYQKKAVDVNDLSLGLGIDITAITNGDSGAGTGASTLLNTAFDSSTPHLPVRSKFMRDAETASIAGNSATSIARESIFEREKPNLGRIRDHAKVFPMARASVSSLQEAAAGGSTRGTPVFYNVGSPAQFATGGGGSPFVSGATTPTAPRARAGYLGKDTFKALNNLPRSSSMGAIANMNPAAPLFSTHASPISNNNHFGESYNGFAGTPRSCRSMTAFPQSPADAAWAEQSMDEQLKIIRRKSFASDVMNSPGGSASMLESAQMNSPSVMATPIGGGGSGSEGKFRAACSSPSLNTLAGGSGRRRSSLGITSMINSMVNSPAGSDGPSPSSYYSPVESATTPRSTDYSSHYRRGSDAETTNSDNNGQSSLYGSTSNSRNRRQHLTISAQDLLRTEYGDLYPVLPGAELDDMENINPETGSIASMGRPRSNSVSSVGTSRSSGGSSSHSTSNEQGQGRVKQPGPPNSFMNNARTGAGNHRSPRKQQQKQQQQQQPSLGNVGSNGKLTNKSKSSLNSKKFPSHGDLTKFSWDYRKDLPID</sequence>
<proteinExistence type="predicted"/>
<evidence type="ECO:0000256" key="1">
    <source>
        <dbReference type="SAM" id="MobiDB-lite"/>
    </source>
</evidence>
<feature type="compositionally biased region" description="Polar residues" evidence="1">
    <location>
        <begin position="658"/>
        <end position="669"/>
    </location>
</feature>
<name>A0A9P8BR73_9FUNG</name>
<evidence type="ECO:0000256" key="2">
    <source>
        <dbReference type="SAM" id="Phobius"/>
    </source>
</evidence>
<keyword evidence="2" id="KW-0472">Membrane</keyword>
<dbReference type="AlphaFoldDB" id="A0A9P8BR73"/>
<dbReference type="EMBL" id="JAHRHY010000011">
    <property type="protein sequence ID" value="KAG9065679.1"/>
    <property type="molecule type" value="Genomic_DNA"/>
</dbReference>